<gene>
    <name evidence="1" type="ORF">C1645_826438</name>
</gene>
<protein>
    <submittedName>
        <fullName evidence="1">Uncharacterized protein</fullName>
    </submittedName>
</protein>
<dbReference type="Proteomes" id="UP000265703">
    <property type="component" value="Unassembled WGS sequence"/>
</dbReference>
<dbReference type="OrthoDB" id="2385679at2759"/>
<evidence type="ECO:0000313" key="2">
    <source>
        <dbReference type="Proteomes" id="UP000265703"/>
    </source>
</evidence>
<dbReference type="AlphaFoldDB" id="A0A397SQG4"/>
<reference evidence="1 2" key="1">
    <citation type="submission" date="2018-06" db="EMBL/GenBank/DDBJ databases">
        <title>Comparative genomics reveals the genomic features of Rhizophagus irregularis, R. cerebriforme, R. diaphanum and Gigaspora rosea, and their symbiotic lifestyle signature.</title>
        <authorList>
            <person name="Morin E."/>
            <person name="San Clemente H."/>
            <person name="Chen E.C.H."/>
            <person name="De La Providencia I."/>
            <person name="Hainaut M."/>
            <person name="Kuo A."/>
            <person name="Kohler A."/>
            <person name="Murat C."/>
            <person name="Tang N."/>
            <person name="Roy S."/>
            <person name="Loubradou J."/>
            <person name="Henrissat B."/>
            <person name="Grigoriev I.V."/>
            <person name="Corradi N."/>
            <person name="Roux C."/>
            <person name="Martin F.M."/>
        </authorList>
    </citation>
    <scope>NUCLEOTIDE SEQUENCE [LARGE SCALE GENOMIC DNA]</scope>
    <source>
        <strain evidence="1 2">DAOM 227022</strain>
    </source>
</reference>
<name>A0A397SQG4_9GLOM</name>
<dbReference type="EMBL" id="QKYT01000266">
    <property type="protein sequence ID" value="RIA88373.1"/>
    <property type="molecule type" value="Genomic_DNA"/>
</dbReference>
<evidence type="ECO:0000313" key="1">
    <source>
        <dbReference type="EMBL" id="RIA88373.1"/>
    </source>
</evidence>
<comment type="caution">
    <text evidence="1">The sequence shown here is derived from an EMBL/GenBank/DDBJ whole genome shotgun (WGS) entry which is preliminary data.</text>
</comment>
<accession>A0A397SQG4</accession>
<keyword evidence="2" id="KW-1185">Reference proteome</keyword>
<proteinExistence type="predicted"/>
<organism evidence="1 2">
    <name type="scientific">Glomus cerebriforme</name>
    <dbReference type="NCBI Taxonomy" id="658196"/>
    <lineage>
        <taxon>Eukaryota</taxon>
        <taxon>Fungi</taxon>
        <taxon>Fungi incertae sedis</taxon>
        <taxon>Mucoromycota</taxon>
        <taxon>Glomeromycotina</taxon>
        <taxon>Glomeromycetes</taxon>
        <taxon>Glomerales</taxon>
        <taxon>Glomeraceae</taxon>
        <taxon>Glomus</taxon>
    </lineage>
</organism>
<sequence>MIKETKHVIEYSIEYVESKPLFKIHFGIKFLSEIQSSESATDTACKYYQKLKEKSSAKISGPLLFGLKLSSVKKVYKSRSLNIIHSLSELIEKIKRIEAVVKSLDKRHISKEAYQRARITDNNILESIEKGNGRNMSRAETYESLKNVLAPLIAELIILKESSFCQDGNT</sequence>